<evidence type="ECO:0000259" key="1">
    <source>
        <dbReference type="Pfam" id="PF00535"/>
    </source>
</evidence>
<sequence>MAMIMVCRRGRQDTNWSFVMTFSSITKAEHSERGIAVAPVRREQKAARTGYQEGFEEGRRLGLAVGQRGYGIHFEGTSIIIPTFNRLQVLKKCLDNIFEHTASSHEIIVVDNGSNDGTSSYLKSLAGAVRSRKLDKNRGYAGAVNVGLTMAKGTTIALLHEDTMVTHKWLDNMLRCLNSNPQIGMVGPVTDRTAKEMQEIEHRNNRQNSKRWRKTDRLPGCCLLFRRELFEQIGFFDEGFENGSCEDEDYFLRVRLLGRHLMTAGDTFVHYNGFGGVREPNERLLEKWNSMLEWMESAGIHSITPQRTTAHTAVFYPERILVRALGPTVYWIENGERHPVRGTVSVPAVRVSQVDLRRWPLGKPVEYEKPELEFRGLTESGSRLLGVVRLPDGNHYHVEGGKVRRIVNRSAMEAWNLHLKPVREISTERLMSRESGLPIIAPPVLRQML</sequence>
<proteinExistence type="predicted"/>
<comment type="caution">
    <text evidence="2">The sequence shown here is derived from an EMBL/GenBank/DDBJ whole genome shotgun (WGS) entry which is preliminary data.</text>
</comment>
<dbReference type="PANTHER" id="PTHR43179:SF7">
    <property type="entry name" value="RHAMNOSYLTRANSFERASE WBBL"/>
    <property type="match status" value="1"/>
</dbReference>
<dbReference type="Proteomes" id="UP000309673">
    <property type="component" value="Unassembled WGS sequence"/>
</dbReference>
<dbReference type="InterPro" id="IPR029044">
    <property type="entry name" value="Nucleotide-diphossugar_trans"/>
</dbReference>
<dbReference type="CDD" id="cd04186">
    <property type="entry name" value="GT_2_like_c"/>
    <property type="match status" value="1"/>
</dbReference>
<keyword evidence="2" id="KW-0808">Transferase</keyword>
<dbReference type="AlphaFoldDB" id="A0A4U0F585"/>
<accession>A0A4U0F585</accession>
<dbReference type="Pfam" id="PF00535">
    <property type="entry name" value="Glycos_transf_2"/>
    <property type="match status" value="1"/>
</dbReference>
<name>A0A4U0F585_9BACL</name>
<dbReference type="PANTHER" id="PTHR43179">
    <property type="entry name" value="RHAMNOSYLTRANSFERASE WBBL"/>
    <property type="match status" value="1"/>
</dbReference>
<protein>
    <submittedName>
        <fullName evidence="2">Glycosyltransferase family 2 protein</fullName>
    </submittedName>
</protein>
<gene>
    <name evidence="2" type="ORF">E5161_17510</name>
</gene>
<dbReference type="SUPFAM" id="SSF53448">
    <property type="entry name" value="Nucleotide-diphospho-sugar transferases"/>
    <property type="match status" value="1"/>
</dbReference>
<evidence type="ECO:0000313" key="3">
    <source>
        <dbReference type="Proteomes" id="UP000309673"/>
    </source>
</evidence>
<dbReference type="Gene3D" id="3.90.550.10">
    <property type="entry name" value="Spore Coat Polysaccharide Biosynthesis Protein SpsA, Chain A"/>
    <property type="match status" value="1"/>
</dbReference>
<keyword evidence="3" id="KW-1185">Reference proteome</keyword>
<dbReference type="InterPro" id="IPR001173">
    <property type="entry name" value="Glyco_trans_2-like"/>
</dbReference>
<organism evidence="2 3">
    <name type="scientific">Cohnella pontilimi</name>
    <dbReference type="NCBI Taxonomy" id="2564100"/>
    <lineage>
        <taxon>Bacteria</taxon>
        <taxon>Bacillati</taxon>
        <taxon>Bacillota</taxon>
        <taxon>Bacilli</taxon>
        <taxon>Bacillales</taxon>
        <taxon>Paenibacillaceae</taxon>
        <taxon>Cohnella</taxon>
    </lineage>
</organism>
<dbReference type="GO" id="GO:0016740">
    <property type="term" value="F:transferase activity"/>
    <property type="evidence" value="ECO:0007669"/>
    <property type="project" value="UniProtKB-KW"/>
</dbReference>
<feature type="domain" description="Glycosyltransferase 2-like" evidence="1">
    <location>
        <begin position="78"/>
        <end position="233"/>
    </location>
</feature>
<evidence type="ECO:0000313" key="2">
    <source>
        <dbReference type="EMBL" id="TJY39746.1"/>
    </source>
</evidence>
<dbReference type="OrthoDB" id="8936324at2"/>
<dbReference type="EMBL" id="SUPK01000009">
    <property type="protein sequence ID" value="TJY39746.1"/>
    <property type="molecule type" value="Genomic_DNA"/>
</dbReference>
<reference evidence="2 3" key="1">
    <citation type="submission" date="2019-04" db="EMBL/GenBank/DDBJ databases">
        <title>Cohnella sp. nov., isolated from soil.</title>
        <authorList>
            <person name="Kim W."/>
        </authorList>
    </citation>
    <scope>NUCLEOTIDE SEQUENCE [LARGE SCALE GENOMIC DNA]</scope>
    <source>
        <strain evidence="2 3">CAU 1483</strain>
    </source>
</reference>